<evidence type="ECO:0000313" key="4">
    <source>
        <dbReference type="Proteomes" id="UP000472267"/>
    </source>
</evidence>
<dbReference type="SUPFAM" id="SSF56300">
    <property type="entry name" value="Metallo-dependent phosphatases"/>
    <property type="match status" value="1"/>
</dbReference>
<dbReference type="PANTHER" id="PTHR11668:SF460">
    <property type="entry name" value="SERINE_THREONINE-PROTEIN PHOSPHATASE"/>
    <property type="match status" value="1"/>
</dbReference>
<evidence type="ECO:0000259" key="2">
    <source>
        <dbReference type="PROSITE" id="PS00125"/>
    </source>
</evidence>
<dbReference type="PRINTS" id="PR00114">
    <property type="entry name" value="STPHPHTASE"/>
</dbReference>
<dbReference type="AlphaFoldDB" id="A0A672ITF0"/>
<dbReference type="PANTHER" id="PTHR11668">
    <property type="entry name" value="SERINE/THREONINE PROTEIN PHOSPHATASE"/>
    <property type="match status" value="1"/>
</dbReference>
<dbReference type="Ensembl" id="ENSSFAT00005046783.1">
    <property type="protein sequence ID" value="ENSSFAP00005045208.1"/>
    <property type="gene ID" value="ENSSFAG00005022154.1"/>
</dbReference>
<reference evidence="3" key="2">
    <citation type="submission" date="2025-08" db="UniProtKB">
        <authorList>
            <consortium name="Ensembl"/>
        </authorList>
    </citation>
    <scope>IDENTIFICATION</scope>
</reference>
<comment type="catalytic activity">
    <reaction evidence="1">
        <text>O-phospho-L-threonyl-[protein] + H2O = L-threonyl-[protein] + phosphate</text>
        <dbReference type="Rhea" id="RHEA:47004"/>
        <dbReference type="Rhea" id="RHEA-COMP:11060"/>
        <dbReference type="Rhea" id="RHEA-COMP:11605"/>
        <dbReference type="ChEBI" id="CHEBI:15377"/>
        <dbReference type="ChEBI" id="CHEBI:30013"/>
        <dbReference type="ChEBI" id="CHEBI:43474"/>
        <dbReference type="ChEBI" id="CHEBI:61977"/>
        <dbReference type="EC" id="3.1.3.16"/>
    </reaction>
</comment>
<feature type="domain" description="Serine/threonine specific protein phosphatases" evidence="2">
    <location>
        <begin position="107"/>
        <end position="112"/>
    </location>
</feature>
<comment type="similarity">
    <text evidence="1">Belongs to the PPP phosphatase family.</text>
</comment>
<dbReference type="Pfam" id="PF00149">
    <property type="entry name" value="Metallophos"/>
    <property type="match status" value="1"/>
</dbReference>
<dbReference type="InterPro" id="IPR004843">
    <property type="entry name" value="Calcineurin-like_PHP"/>
</dbReference>
<evidence type="ECO:0000313" key="3">
    <source>
        <dbReference type="Ensembl" id="ENSSFAP00005045208.1"/>
    </source>
</evidence>
<sequence>MLWPISIMPGVVVPVFQPLSLCCAHTHNMKITPLTSIPVPPLTLLISTGDVHGQYYDLLRLFEYGGFPPESNYLFLGDYVDRGKQSLETICLLLAYKIKYPENFFLLRGNHECASINRIYGFYDECKRRYNIKLWKTFTDCFNCLPVAAIVDEKIFCCHGGLSPDLQSMEQVRRVMRPTDVPDQGLLCDLLWADPDKDVLGWGENDRGVSFTFGADVVTKFLHKHDMDLICRAHQVVEDGYEFFAKRQLVTLFSAPNYCGEFDNAGAMMSVDETLMCSFQVRDPKTHGAVTRRIASSLSFVLTVSVLSPTPLFVLYRFSNLPTRSCSITAEGPLAPDAPSLLPGKPRNDTSSLPLTFDPALLPSLPLFSFLSPNSQKSNLYPGLFFLFYLYLLKHLMLRIV</sequence>
<dbReference type="Gene3D" id="3.60.21.10">
    <property type="match status" value="1"/>
</dbReference>
<dbReference type="Proteomes" id="UP000472267">
    <property type="component" value="Chromosome 8"/>
</dbReference>
<keyword evidence="4" id="KW-1185">Reference proteome</keyword>
<dbReference type="InParanoid" id="A0A672ITF0"/>
<dbReference type="CDD" id="cd07414">
    <property type="entry name" value="MPP_PP1_PPKL"/>
    <property type="match status" value="1"/>
</dbReference>
<reference evidence="3" key="1">
    <citation type="submission" date="2019-06" db="EMBL/GenBank/DDBJ databases">
        <authorList>
            <consortium name="Wellcome Sanger Institute Data Sharing"/>
        </authorList>
    </citation>
    <scope>NUCLEOTIDE SEQUENCE [LARGE SCALE GENOMIC DNA]</scope>
</reference>
<dbReference type="GO" id="GO:0005737">
    <property type="term" value="C:cytoplasm"/>
    <property type="evidence" value="ECO:0007669"/>
    <property type="project" value="TreeGrafter"/>
</dbReference>
<dbReference type="FunFam" id="3.60.21.10:FF:000051">
    <property type="entry name" value="Serine/threonine-protein phosphatase"/>
    <property type="match status" value="1"/>
</dbReference>
<name>A0A672ITF0_SALFA</name>
<dbReference type="PROSITE" id="PS00125">
    <property type="entry name" value="SER_THR_PHOSPHATASE"/>
    <property type="match status" value="1"/>
</dbReference>
<dbReference type="SMART" id="SM00156">
    <property type="entry name" value="PP2Ac"/>
    <property type="match status" value="1"/>
</dbReference>
<dbReference type="InterPro" id="IPR006186">
    <property type="entry name" value="Ser/Thr-sp_prot-phosphatase"/>
</dbReference>
<dbReference type="GO" id="GO:0004722">
    <property type="term" value="F:protein serine/threonine phosphatase activity"/>
    <property type="evidence" value="ECO:0007669"/>
    <property type="project" value="UniProtKB-EC"/>
</dbReference>
<proteinExistence type="inferred from homology"/>
<gene>
    <name evidence="3" type="primary">LOC115392779</name>
</gene>
<keyword evidence="1" id="KW-0378">Hydrolase</keyword>
<evidence type="ECO:0000256" key="1">
    <source>
        <dbReference type="RuleBase" id="RU004273"/>
    </source>
</evidence>
<dbReference type="InterPro" id="IPR029052">
    <property type="entry name" value="Metallo-depent_PP-like"/>
</dbReference>
<reference evidence="3" key="3">
    <citation type="submission" date="2025-09" db="UniProtKB">
        <authorList>
            <consortium name="Ensembl"/>
        </authorList>
    </citation>
    <scope>IDENTIFICATION</scope>
</reference>
<dbReference type="InterPro" id="IPR050341">
    <property type="entry name" value="PP1_catalytic_subunit"/>
</dbReference>
<accession>A0A672ITF0</accession>
<dbReference type="EC" id="3.1.3.16" evidence="1"/>
<dbReference type="GO" id="GO:0005634">
    <property type="term" value="C:nucleus"/>
    <property type="evidence" value="ECO:0007669"/>
    <property type="project" value="TreeGrafter"/>
</dbReference>
<protein>
    <recommendedName>
        <fullName evidence="1">Serine/threonine-protein phosphatase</fullName>
        <ecNumber evidence="1">3.1.3.16</ecNumber>
    </recommendedName>
</protein>
<organism evidence="3 4">
    <name type="scientific">Salarias fasciatus</name>
    <name type="common">Jewelled blenny</name>
    <name type="synonym">Blennius fasciatus</name>
    <dbReference type="NCBI Taxonomy" id="181472"/>
    <lineage>
        <taxon>Eukaryota</taxon>
        <taxon>Metazoa</taxon>
        <taxon>Chordata</taxon>
        <taxon>Craniata</taxon>
        <taxon>Vertebrata</taxon>
        <taxon>Euteleostomi</taxon>
        <taxon>Actinopterygii</taxon>
        <taxon>Neopterygii</taxon>
        <taxon>Teleostei</taxon>
        <taxon>Neoteleostei</taxon>
        <taxon>Acanthomorphata</taxon>
        <taxon>Ovalentaria</taxon>
        <taxon>Blenniimorphae</taxon>
        <taxon>Blenniiformes</taxon>
        <taxon>Blennioidei</taxon>
        <taxon>Blenniidae</taxon>
        <taxon>Salariinae</taxon>
        <taxon>Salarias</taxon>
    </lineage>
</organism>